<feature type="region of interest" description="Disordered" evidence="1">
    <location>
        <begin position="1096"/>
        <end position="1124"/>
    </location>
</feature>
<feature type="compositionally biased region" description="Basic and acidic residues" evidence="1">
    <location>
        <begin position="421"/>
        <end position="434"/>
    </location>
</feature>
<gene>
    <name evidence="2" type="ORF">M9Y10_040957</name>
</gene>
<feature type="region of interest" description="Disordered" evidence="1">
    <location>
        <begin position="484"/>
        <end position="529"/>
    </location>
</feature>
<dbReference type="EMBL" id="JAPFFF010000007">
    <property type="protein sequence ID" value="KAK8885508.1"/>
    <property type="molecule type" value="Genomic_DNA"/>
</dbReference>
<feature type="compositionally biased region" description="Polar residues" evidence="1">
    <location>
        <begin position="630"/>
        <end position="651"/>
    </location>
</feature>
<evidence type="ECO:0000313" key="3">
    <source>
        <dbReference type="Proteomes" id="UP001470230"/>
    </source>
</evidence>
<feature type="compositionally biased region" description="Basic residues" evidence="1">
    <location>
        <begin position="511"/>
        <end position="529"/>
    </location>
</feature>
<name>A0ABR2K3S5_9EUKA</name>
<sequence>MNIIHSLSFSSWPFPGPKNDFNNCKLSMSKFGMLAYSSDNIITIFAEELDRYTPMLMWKPFGDSSTSKNSRITAIGWYDASCCFEISLPVIVIASGSGNLIVYDIRSTKVIANFKRKNDYITAIKWSPFSTSTFFAGTSSGSFIKFEVDLAQIVTSVVRWEIMFSEMQIDFITIDEVDGNRAAVASKSGHFGVIYNVNTDKPFHSNESLILCEESKQITNCSFFPIHRNFLIVATDSESMLYALEEGVSVPLLNIPDIQQIQISRNLGNRAIVVRFGTVELWELQKDMSKRISSTKISSSKLSSINEIQLIDILDDTIVLLTSTFWLTTIELRRDKLFVTKRVKLFNSRPNDFSFANDAFAFCTEDGRVLVTRTTSPKFKMLMRWNQPKTTTPSPNRQTNNNKKPEEEQNEQIESPTPEENPIKIESESDKDQEVEIEEEKGVNQQNIQRVSESLDSQNLRQRIRRHMTLDTFGLNKKFNLLNESDSTNGTDDSNSNDQSGNITDNDLKPVARKSYLKKAGGRRRGKTTRRFSISEIDFSTRSAGSLKIQKTFDPLPENDELVSKSVVIRRGSFKQRPSFLDEANEDGSYKNVTTQLSDGAGSFEQPSDGLVLGTKSSLLSSPTKSNSPQSQSKTTPPDLPKQTTTNQQKGPTPPLPPSAATPKATEKTNNNNNNNSKRVKIQMPISKLQAKRRRLSSSIEEVNMASNLIHFAKRTKLATLKDASFSFDPSVTSRDTSSIPHPYTNQIIVGSQDKPTEDNENDINKENKENIVSDLPFKETVKEQIRTVKTQNMYGNNCSFLWSYQVANSEYNQEKTPSSMMPIDKKLNRIEWITGTRLIAWNQDKDSLITSLSDPNLDSYSNQNTNNQSNADRPVKSIVTLKSRQGVVYVIDLKLHKVEPLLKKPGMSISNVVISKNKQLFAVIVNGFIVSIFISSNKQGPWLLGTITFYSDVVVTFINDMVVMINIKSHTMTVTSPIDVRKPVLINGGKRKLKIKSSYGIITCANGSSKGIFIGTSLGFILKVEAVTYNVVEIYQMSSAILQFRWTSASSKDSSFLACDLNGSALMLNDDGEYVKIKGRYSNSIPISPAVIAGVPQPSQSSQSSPNNNNNNDSENESDNVDDGNLTEHFFIESVSVVGGVFKPKFPTVAARNPLMKPRATWAQILSREEPTAKDLPLYGIPLIAKLIDAERNPNYSVQQTLLLRDLILNTPQLWHRAFRYSLLIKDNESAKNILSSMPSNHPEFMKCLLKRALFGSASNNLAFLANSGPIPNSNSNSSLNANYINRDDNSDISESLESVQAAANMMEQNGFIKDAVDILLIAGLWVNACKLLVKKKLIHNAVSIARIYAEKNNLNDQVYQPSNSLYMRKQENESNLVIKELADIIMSKNLMPSYAAIILCEAGFIDDVIAMLQEAGESEQARILTITE</sequence>
<comment type="caution">
    <text evidence="2">The sequence shown here is derived from an EMBL/GenBank/DDBJ whole genome shotgun (WGS) entry which is preliminary data.</text>
</comment>
<accession>A0ABR2K3S5</accession>
<protein>
    <recommendedName>
        <fullName evidence="4">Minichromosome loss protein Mcl1 middle region domain-containing protein</fullName>
    </recommendedName>
</protein>
<feature type="compositionally biased region" description="Low complexity" evidence="1">
    <location>
        <begin position="485"/>
        <end position="502"/>
    </location>
</feature>
<dbReference type="InterPro" id="IPR015943">
    <property type="entry name" value="WD40/YVTN_repeat-like_dom_sf"/>
</dbReference>
<dbReference type="PANTHER" id="PTHR20916:SF18">
    <property type="entry name" value="IPT_TIG DOMAIN-CONTAINING PROTEIN"/>
    <property type="match status" value="1"/>
</dbReference>
<organism evidence="2 3">
    <name type="scientific">Tritrichomonas musculus</name>
    <dbReference type="NCBI Taxonomy" id="1915356"/>
    <lineage>
        <taxon>Eukaryota</taxon>
        <taxon>Metamonada</taxon>
        <taxon>Parabasalia</taxon>
        <taxon>Tritrichomonadida</taxon>
        <taxon>Tritrichomonadidae</taxon>
        <taxon>Tritrichomonas</taxon>
    </lineage>
</organism>
<dbReference type="Proteomes" id="UP001470230">
    <property type="component" value="Unassembled WGS sequence"/>
</dbReference>
<dbReference type="PANTHER" id="PTHR20916">
    <property type="entry name" value="CYSTEINE AND GLYCINE-RICH PROTEIN 2 BINDING PROTEIN"/>
    <property type="match status" value="1"/>
</dbReference>
<feature type="compositionally biased region" description="Low complexity" evidence="1">
    <location>
        <begin position="1099"/>
        <end position="1114"/>
    </location>
</feature>
<feature type="compositionally biased region" description="Polar residues" evidence="1">
    <location>
        <begin position="443"/>
        <end position="454"/>
    </location>
</feature>
<proteinExistence type="predicted"/>
<evidence type="ECO:0008006" key="4">
    <source>
        <dbReference type="Google" id="ProtNLM"/>
    </source>
</evidence>
<dbReference type="SUPFAM" id="SSF50978">
    <property type="entry name" value="WD40 repeat-like"/>
    <property type="match status" value="1"/>
</dbReference>
<feature type="region of interest" description="Disordered" evidence="1">
    <location>
        <begin position="579"/>
        <end position="690"/>
    </location>
</feature>
<feature type="compositionally biased region" description="Low complexity" evidence="1">
    <location>
        <begin position="615"/>
        <end position="629"/>
    </location>
</feature>
<reference evidence="2 3" key="1">
    <citation type="submission" date="2024-04" db="EMBL/GenBank/DDBJ databases">
        <title>Tritrichomonas musculus Genome.</title>
        <authorList>
            <person name="Alves-Ferreira E."/>
            <person name="Grigg M."/>
            <person name="Lorenzi H."/>
            <person name="Galac M."/>
        </authorList>
    </citation>
    <scope>NUCLEOTIDE SEQUENCE [LARGE SCALE GENOMIC DNA]</scope>
    <source>
        <strain evidence="2 3">EAF2021</strain>
    </source>
</reference>
<dbReference type="SUPFAM" id="SSF69322">
    <property type="entry name" value="Tricorn protease domain 2"/>
    <property type="match status" value="1"/>
</dbReference>
<feature type="region of interest" description="Disordered" evidence="1">
    <location>
        <begin position="381"/>
        <end position="454"/>
    </location>
</feature>
<dbReference type="InterPro" id="IPR036322">
    <property type="entry name" value="WD40_repeat_dom_sf"/>
</dbReference>
<feature type="compositionally biased region" description="Polar residues" evidence="1">
    <location>
        <begin position="387"/>
        <end position="399"/>
    </location>
</feature>
<keyword evidence="3" id="KW-1185">Reference proteome</keyword>
<feature type="compositionally biased region" description="Low complexity" evidence="1">
    <location>
        <begin position="661"/>
        <end position="676"/>
    </location>
</feature>
<dbReference type="Gene3D" id="2.130.10.10">
    <property type="entry name" value="YVTN repeat-like/Quinoprotein amine dehydrogenase"/>
    <property type="match status" value="2"/>
</dbReference>
<evidence type="ECO:0000313" key="2">
    <source>
        <dbReference type="EMBL" id="KAK8885508.1"/>
    </source>
</evidence>
<evidence type="ECO:0000256" key="1">
    <source>
        <dbReference type="SAM" id="MobiDB-lite"/>
    </source>
</evidence>